<dbReference type="Pfam" id="PF01370">
    <property type="entry name" value="Epimerase"/>
    <property type="match status" value="1"/>
</dbReference>
<feature type="domain" description="NAD-dependent epimerase/dehydratase" evidence="2">
    <location>
        <begin position="6"/>
        <end position="221"/>
    </location>
</feature>
<evidence type="ECO:0000313" key="3">
    <source>
        <dbReference type="EMBL" id="AZQ61552.1"/>
    </source>
</evidence>
<dbReference type="RefSeq" id="WP_126612153.1">
    <property type="nucleotide sequence ID" value="NZ_CP034562.1"/>
</dbReference>
<proteinExistence type="inferred from homology"/>
<dbReference type="Proteomes" id="UP000267268">
    <property type="component" value="Chromosome 1"/>
</dbReference>
<dbReference type="AlphaFoldDB" id="A0A3S9P048"/>
<dbReference type="InterPro" id="IPR001509">
    <property type="entry name" value="Epimerase_deHydtase"/>
</dbReference>
<evidence type="ECO:0000256" key="1">
    <source>
        <dbReference type="ARBA" id="ARBA00007637"/>
    </source>
</evidence>
<dbReference type="Gene3D" id="3.40.50.720">
    <property type="entry name" value="NAD(P)-binding Rossmann-like Domain"/>
    <property type="match status" value="1"/>
</dbReference>
<dbReference type="EMBL" id="CP034562">
    <property type="protein sequence ID" value="AZQ61552.1"/>
    <property type="molecule type" value="Genomic_DNA"/>
</dbReference>
<evidence type="ECO:0000259" key="2">
    <source>
        <dbReference type="Pfam" id="PF01370"/>
    </source>
</evidence>
<dbReference type="KEGG" id="fll:EI427_04700"/>
<name>A0A3S9P048_9BACT</name>
<accession>A0A3S9P048</accession>
<evidence type="ECO:0000313" key="4">
    <source>
        <dbReference type="Proteomes" id="UP000267268"/>
    </source>
</evidence>
<dbReference type="InterPro" id="IPR036291">
    <property type="entry name" value="NAD(P)-bd_dom_sf"/>
</dbReference>
<gene>
    <name evidence="3" type="ORF">EI427_04700</name>
</gene>
<dbReference type="OrthoDB" id="9803010at2"/>
<dbReference type="PANTHER" id="PTHR43000">
    <property type="entry name" value="DTDP-D-GLUCOSE 4,6-DEHYDRATASE-RELATED"/>
    <property type="match status" value="1"/>
</dbReference>
<comment type="similarity">
    <text evidence="1">Belongs to the NAD(P)-dependent epimerase/dehydratase family.</text>
</comment>
<keyword evidence="4" id="KW-1185">Reference proteome</keyword>
<organism evidence="3 4">
    <name type="scientific">Flammeovirga pectinis</name>
    <dbReference type="NCBI Taxonomy" id="2494373"/>
    <lineage>
        <taxon>Bacteria</taxon>
        <taxon>Pseudomonadati</taxon>
        <taxon>Bacteroidota</taxon>
        <taxon>Cytophagia</taxon>
        <taxon>Cytophagales</taxon>
        <taxon>Flammeovirgaceae</taxon>
        <taxon>Flammeovirga</taxon>
    </lineage>
</organism>
<protein>
    <submittedName>
        <fullName evidence="3">SDR family oxidoreductase</fullName>
    </submittedName>
</protein>
<reference evidence="3 4" key="1">
    <citation type="submission" date="2018-12" db="EMBL/GenBank/DDBJ databases">
        <title>Flammeovirga pectinis sp. nov., isolated from the gut of the Korean scallop, Patinopecten yessoensis.</title>
        <authorList>
            <person name="Bae J.-W."/>
            <person name="Jeong Y.-S."/>
            <person name="Kang W."/>
        </authorList>
    </citation>
    <scope>NUCLEOTIDE SEQUENCE [LARGE SCALE GENOMIC DNA]</scope>
    <source>
        <strain evidence="3 4">L12M1</strain>
    </source>
</reference>
<dbReference type="SUPFAM" id="SSF51735">
    <property type="entry name" value="NAD(P)-binding Rossmann-fold domains"/>
    <property type="match status" value="1"/>
</dbReference>
<sequence length="293" mass="33883">MSNTAIITGGSGFVGSNLARFLLQKGWNIHLILRKSSNTTNIEDIIDKISIFYHDNNISALIEYFQTTNSDVVYHLASYIKTEHEPSDIIKLINSNVLFSTEILEACSKASIKYFINTGTYWQYYQSDEYNPVDLYASTKEAFEKIIKYYVEAEGLKVMTLKLYDTYGENDTRPKLINLLHKFADEGKVLDMSAGEQKLYLTHISDICEAYHQAYLNIQSIESHLTSYAIRSEKSYSLKEIIQTFEILTNKKVNINWGSRLYRKREVMKPNNTITILKNWNPKISLKNGLKRY</sequence>